<dbReference type="FunFam" id="3.40.80.10:FF:000008">
    <property type="entry name" value="N-acetylmuramoyl-L-alanine amidase"/>
    <property type="match status" value="1"/>
</dbReference>
<evidence type="ECO:0000313" key="4">
    <source>
        <dbReference type="Proteomes" id="UP000027601"/>
    </source>
</evidence>
<dbReference type="InterPro" id="IPR002502">
    <property type="entry name" value="Amidase_domain"/>
</dbReference>
<dbReference type="AlphaFoldDB" id="A0A069DAK6"/>
<dbReference type="Pfam" id="PF01510">
    <property type="entry name" value="Amidase_2"/>
    <property type="match status" value="1"/>
</dbReference>
<comment type="caution">
    <text evidence="3">The sequence shown here is derived from an EMBL/GenBank/DDBJ whole genome shotgun (WGS) entry which is preliminary data.</text>
</comment>
<evidence type="ECO:0000313" key="3">
    <source>
        <dbReference type="EMBL" id="GAK37269.1"/>
    </source>
</evidence>
<dbReference type="InterPro" id="IPR006619">
    <property type="entry name" value="PGRP_domain_met/bac"/>
</dbReference>
<dbReference type="Proteomes" id="UP000027601">
    <property type="component" value="Unassembled WGS sequence"/>
</dbReference>
<dbReference type="SMART" id="SM00701">
    <property type="entry name" value="PGRP"/>
    <property type="match status" value="1"/>
</dbReference>
<dbReference type="GO" id="GO:0008270">
    <property type="term" value="F:zinc ion binding"/>
    <property type="evidence" value="ECO:0007669"/>
    <property type="project" value="InterPro"/>
</dbReference>
<dbReference type="CDD" id="cd06583">
    <property type="entry name" value="PGRP"/>
    <property type="match status" value="1"/>
</dbReference>
<dbReference type="PANTHER" id="PTHR11022">
    <property type="entry name" value="PEPTIDOGLYCAN RECOGNITION PROTEIN"/>
    <property type="match status" value="1"/>
</dbReference>
<dbReference type="SUPFAM" id="SSF55846">
    <property type="entry name" value="N-acetylmuramoyl-L-alanine amidase-like"/>
    <property type="match status" value="1"/>
</dbReference>
<dbReference type="PANTHER" id="PTHR11022:SF41">
    <property type="entry name" value="PEPTIDOGLYCAN-RECOGNITION PROTEIN LC-RELATED"/>
    <property type="match status" value="1"/>
</dbReference>
<gene>
    <name evidence="3" type="ORF">JCM15093_2507</name>
</gene>
<dbReference type="InterPro" id="IPR015510">
    <property type="entry name" value="PGRP"/>
</dbReference>
<dbReference type="eggNOG" id="COG3023">
    <property type="taxonomic scope" value="Bacteria"/>
</dbReference>
<dbReference type="EMBL" id="BAJS01000016">
    <property type="protein sequence ID" value="GAK37269.1"/>
    <property type="molecule type" value="Genomic_DNA"/>
</dbReference>
<evidence type="ECO:0000256" key="1">
    <source>
        <dbReference type="ARBA" id="ARBA00007553"/>
    </source>
</evidence>
<proteinExistence type="inferred from homology"/>
<organism evidence="3 4">
    <name type="scientific">Bacteroides graminisolvens DSM 19988 = JCM 15093</name>
    <dbReference type="NCBI Taxonomy" id="1121097"/>
    <lineage>
        <taxon>Bacteria</taxon>
        <taxon>Pseudomonadati</taxon>
        <taxon>Bacteroidota</taxon>
        <taxon>Bacteroidia</taxon>
        <taxon>Bacteroidales</taxon>
        <taxon>Bacteroidaceae</taxon>
        <taxon>Bacteroides</taxon>
    </lineage>
</organism>
<evidence type="ECO:0000259" key="2">
    <source>
        <dbReference type="SMART" id="SM00701"/>
    </source>
</evidence>
<dbReference type="Gene3D" id="3.40.80.10">
    <property type="entry name" value="Peptidoglycan recognition protein-like"/>
    <property type="match status" value="1"/>
</dbReference>
<comment type="similarity">
    <text evidence="1">Belongs to the N-acetylmuramoyl-L-alanine amidase 2 family.</text>
</comment>
<dbReference type="STRING" id="1121097.GCA_000428125_01000"/>
<dbReference type="GO" id="GO:0009253">
    <property type="term" value="P:peptidoglycan catabolic process"/>
    <property type="evidence" value="ECO:0007669"/>
    <property type="project" value="InterPro"/>
</dbReference>
<accession>A0A069DAK6</accession>
<dbReference type="InterPro" id="IPR018247">
    <property type="entry name" value="EF_Hand_1_Ca_BS"/>
</dbReference>
<dbReference type="InterPro" id="IPR036505">
    <property type="entry name" value="Amidase/PGRP_sf"/>
</dbReference>
<feature type="domain" description="Peptidoglycan recognition protein family" evidence="2">
    <location>
        <begin position="1"/>
        <end position="119"/>
    </location>
</feature>
<dbReference type="GO" id="GO:0008745">
    <property type="term" value="F:N-acetylmuramoyl-L-alanine amidase activity"/>
    <property type="evidence" value="ECO:0007669"/>
    <property type="project" value="InterPro"/>
</dbReference>
<dbReference type="PROSITE" id="PS00018">
    <property type="entry name" value="EF_HAND_1"/>
    <property type="match status" value="1"/>
</dbReference>
<sequence>MMRDTIVIHCSATRVGHDVTAAVIDAWHRDRGFWSIGYHYVICLDGSIEAGRDVTLDGAHCMGWNARSIGICYVGGLNEAGQPCDTRTQPQKEALHKLVDALCLTFPSVKQVIGHRDASPDADGNGVITPNEFLKSCPCFDVKNEFIITK</sequence>
<reference evidence="3 4" key="1">
    <citation type="journal article" date="2015" name="Microbes Environ.">
        <title>Distribution and evolution of nitrogen fixation genes in the phylum bacteroidetes.</title>
        <authorList>
            <person name="Inoue J."/>
            <person name="Oshima K."/>
            <person name="Suda W."/>
            <person name="Sakamoto M."/>
            <person name="Iino T."/>
            <person name="Noda S."/>
            <person name="Hongoh Y."/>
            <person name="Hattori M."/>
            <person name="Ohkuma M."/>
        </authorList>
    </citation>
    <scope>NUCLEOTIDE SEQUENCE [LARGE SCALE GENOMIC DNA]</scope>
    <source>
        <strain evidence="3 4">JCM 15093</strain>
    </source>
</reference>
<protein>
    <submittedName>
        <fullName evidence="3">N-acetylmuramoyl-L-alanine amidase</fullName>
    </submittedName>
</protein>
<name>A0A069DAK6_9BACE</name>
<keyword evidence="4" id="KW-1185">Reference proteome</keyword>